<reference evidence="3" key="1">
    <citation type="submission" date="2011-06" db="EMBL/GenBank/DDBJ databases">
        <title>Complete genome sequence of Paenibacillus mucilaginosus KNP414.</title>
        <authorList>
            <person name="Wang J."/>
            <person name="Hu S."/>
            <person name="Hu X."/>
            <person name="Zhang B."/>
            <person name="Dong D."/>
            <person name="Zhang S."/>
            <person name="Zhao K."/>
            <person name="Wu D."/>
        </authorList>
    </citation>
    <scope>NUCLEOTIDE SEQUENCE [LARGE SCALE GENOMIC DNA]</scope>
    <source>
        <strain evidence="3">KNP414</strain>
    </source>
</reference>
<dbReference type="Proteomes" id="UP000006620">
    <property type="component" value="Chromosome"/>
</dbReference>
<evidence type="ECO:0000313" key="3">
    <source>
        <dbReference type="Proteomes" id="UP000006620"/>
    </source>
</evidence>
<feature type="compositionally biased region" description="Polar residues" evidence="1">
    <location>
        <begin position="19"/>
        <end position="28"/>
    </location>
</feature>
<name>F8F6R1_PAEMK</name>
<accession>F8F6R1</accession>
<feature type="compositionally biased region" description="Low complexity" evidence="1">
    <location>
        <begin position="1"/>
        <end position="14"/>
    </location>
</feature>
<dbReference type="KEGG" id="pms:KNP414_05053"/>
<dbReference type="HOGENOM" id="CLU_3027981_0_0_9"/>
<sequence>MYEAGKGSSKGSASDPFMTKTNSSQEKGGTSAGRAQDQSLIPVHSIHDILGMHAN</sequence>
<proteinExistence type="predicted"/>
<feature type="region of interest" description="Disordered" evidence="1">
    <location>
        <begin position="1"/>
        <end position="55"/>
    </location>
</feature>
<reference evidence="2 3" key="2">
    <citation type="journal article" date="2013" name="Genome Announc.">
        <title>Genome Sequence of Growth-Improving Paenibacillus mucilaginosus Strain KNP414.</title>
        <authorList>
            <person name="Lu J.J."/>
            <person name="Wang J.F."/>
            <person name="Hu X.F."/>
        </authorList>
    </citation>
    <scope>NUCLEOTIDE SEQUENCE [LARGE SCALE GENOMIC DNA]</scope>
    <source>
        <strain evidence="2 3">KNP414</strain>
    </source>
</reference>
<protein>
    <submittedName>
        <fullName evidence="2">Uncharacterized protein</fullName>
    </submittedName>
</protein>
<gene>
    <name evidence="2" type="ordered locus">KNP414_05053</name>
</gene>
<organism evidence="2 3">
    <name type="scientific">Paenibacillus mucilaginosus (strain KNP414)</name>
    <dbReference type="NCBI Taxonomy" id="1036673"/>
    <lineage>
        <taxon>Bacteria</taxon>
        <taxon>Bacillati</taxon>
        <taxon>Bacillota</taxon>
        <taxon>Bacilli</taxon>
        <taxon>Bacillales</taxon>
        <taxon>Paenibacillaceae</taxon>
        <taxon>Paenibacillus</taxon>
    </lineage>
</organism>
<dbReference type="AlphaFoldDB" id="F8F6R1"/>
<evidence type="ECO:0000313" key="2">
    <source>
        <dbReference type="EMBL" id="AEI43577.1"/>
    </source>
</evidence>
<dbReference type="EMBL" id="CP002869">
    <property type="protein sequence ID" value="AEI43577.1"/>
    <property type="molecule type" value="Genomic_DNA"/>
</dbReference>
<evidence type="ECO:0000256" key="1">
    <source>
        <dbReference type="SAM" id="MobiDB-lite"/>
    </source>
</evidence>
<dbReference type="PATRIC" id="fig|1036673.3.peg.4667"/>